<proteinExistence type="predicted"/>
<evidence type="ECO:0000313" key="2">
    <source>
        <dbReference type="EMBL" id="SCU77479.1"/>
    </source>
</evidence>
<dbReference type="STRING" id="1230905.A0A1G4ILK6"/>
<feature type="compositionally biased region" description="Polar residues" evidence="1">
    <location>
        <begin position="103"/>
        <end position="112"/>
    </location>
</feature>
<feature type="region of interest" description="Disordered" evidence="1">
    <location>
        <begin position="243"/>
        <end position="262"/>
    </location>
</feature>
<evidence type="ECO:0000313" key="3">
    <source>
        <dbReference type="Proteomes" id="UP000191024"/>
    </source>
</evidence>
<protein>
    <submittedName>
        <fullName evidence="2">LAMI_0A01288g1_1</fullName>
    </submittedName>
</protein>
<sequence length="336" mass="37178">MTDKQNADKERLRKLGLQCVSPGFSGRKMDQAMLSAIEASKDIEREQKEAISKMGQDQNGFEEEHVVVQTGSDASSAANSMVEAAKDVSKSLKRSRIPAPLDLNSSGTTPKRSSFAFGGGARSAPAHVTRYPRGKCRVQYLGNVNESRKRQRVAHNPYPLLGTRPYSPYPVCIQSAAGPMPYQSPYGDPMIAPNVLPLQYALVPAAYPPYPVEQDRRYPLPRRDYTGQPRTANAGVRFFSGPSAVHGEDVDDQGQDLKESEEQEDVEIAIEEGAQPTSRDFSLKNEEPKMMRGEITLSNDSFSFEFSLLEEATNKKMFMSICDKIWDDAAAMKQKG</sequence>
<accession>A0A1G4ILK6</accession>
<gene>
    <name evidence="2" type="ORF">LAMI_0A01288G</name>
</gene>
<feature type="region of interest" description="Disordered" evidence="1">
    <location>
        <begin position="99"/>
        <end position="122"/>
    </location>
</feature>
<dbReference type="Proteomes" id="UP000191024">
    <property type="component" value="Chromosome A"/>
</dbReference>
<dbReference type="EMBL" id="LT598462">
    <property type="protein sequence ID" value="SCU77479.1"/>
    <property type="molecule type" value="Genomic_DNA"/>
</dbReference>
<dbReference type="OrthoDB" id="4041625at2759"/>
<evidence type="ECO:0000256" key="1">
    <source>
        <dbReference type="SAM" id="MobiDB-lite"/>
    </source>
</evidence>
<reference evidence="2 3" key="1">
    <citation type="submission" date="2016-03" db="EMBL/GenBank/DDBJ databases">
        <authorList>
            <person name="Devillers H."/>
        </authorList>
    </citation>
    <scope>NUCLEOTIDE SEQUENCE [LARGE SCALE GENOMIC DNA]</scope>
    <source>
        <strain evidence="2">CBS 11717</strain>
    </source>
</reference>
<dbReference type="AlphaFoldDB" id="A0A1G4ILK6"/>
<name>A0A1G4ILK6_9SACH</name>
<keyword evidence="3" id="KW-1185">Reference proteome</keyword>
<organism evidence="2 3">
    <name type="scientific">Lachancea mirantina</name>
    <dbReference type="NCBI Taxonomy" id="1230905"/>
    <lineage>
        <taxon>Eukaryota</taxon>
        <taxon>Fungi</taxon>
        <taxon>Dikarya</taxon>
        <taxon>Ascomycota</taxon>
        <taxon>Saccharomycotina</taxon>
        <taxon>Saccharomycetes</taxon>
        <taxon>Saccharomycetales</taxon>
        <taxon>Saccharomycetaceae</taxon>
        <taxon>Lachancea</taxon>
    </lineage>
</organism>